<organism evidence="2">
    <name type="scientific">bioreactor metagenome</name>
    <dbReference type="NCBI Taxonomy" id="1076179"/>
    <lineage>
        <taxon>unclassified sequences</taxon>
        <taxon>metagenomes</taxon>
        <taxon>ecological metagenomes</taxon>
    </lineage>
</organism>
<evidence type="ECO:0000313" key="2">
    <source>
        <dbReference type="EMBL" id="MPN13594.1"/>
    </source>
</evidence>
<name>A0A645FMF5_9ZZZZ</name>
<feature type="transmembrane region" description="Helical" evidence="1">
    <location>
        <begin position="15"/>
        <end position="33"/>
    </location>
</feature>
<protein>
    <submittedName>
        <fullName evidence="2">Uncharacterized protein</fullName>
    </submittedName>
</protein>
<reference evidence="2" key="1">
    <citation type="submission" date="2019-08" db="EMBL/GenBank/DDBJ databases">
        <authorList>
            <person name="Kucharzyk K."/>
            <person name="Murdoch R.W."/>
            <person name="Higgins S."/>
            <person name="Loffler F."/>
        </authorList>
    </citation>
    <scope>NUCLEOTIDE SEQUENCE</scope>
</reference>
<accession>A0A645FMF5</accession>
<gene>
    <name evidence="2" type="ORF">SDC9_160916</name>
</gene>
<evidence type="ECO:0000256" key="1">
    <source>
        <dbReference type="SAM" id="Phobius"/>
    </source>
</evidence>
<dbReference type="EMBL" id="VSSQ01060106">
    <property type="protein sequence ID" value="MPN13594.1"/>
    <property type="molecule type" value="Genomic_DNA"/>
</dbReference>
<keyword evidence="1" id="KW-0812">Transmembrane</keyword>
<sequence>MKNEKNEAVGLLTEILYAAFYCGVFIALVFLIVR</sequence>
<keyword evidence="1" id="KW-1133">Transmembrane helix</keyword>
<dbReference type="AlphaFoldDB" id="A0A645FMF5"/>
<comment type="caution">
    <text evidence="2">The sequence shown here is derived from an EMBL/GenBank/DDBJ whole genome shotgun (WGS) entry which is preliminary data.</text>
</comment>
<keyword evidence="1" id="KW-0472">Membrane</keyword>
<proteinExistence type="predicted"/>